<feature type="transmembrane region" description="Helical" evidence="14">
    <location>
        <begin position="125"/>
        <end position="147"/>
    </location>
</feature>
<keyword evidence="10" id="KW-0406">Ion transport</keyword>
<evidence type="ECO:0000256" key="2">
    <source>
        <dbReference type="ARBA" id="ARBA00004651"/>
    </source>
</evidence>
<dbReference type="InterPro" id="IPR002528">
    <property type="entry name" value="MATE_fam"/>
</dbReference>
<dbReference type="PIRSF" id="PIRSF006603">
    <property type="entry name" value="DinF"/>
    <property type="match status" value="1"/>
</dbReference>
<evidence type="ECO:0000256" key="14">
    <source>
        <dbReference type="SAM" id="Phobius"/>
    </source>
</evidence>
<evidence type="ECO:0000256" key="1">
    <source>
        <dbReference type="ARBA" id="ARBA00003408"/>
    </source>
</evidence>
<dbReference type="InterPro" id="IPR050222">
    <property type="entry name" value="MATE_MdtK"/>
</dbReference>
<dbReference type="NCBIfam" id="TIGR00797">
    <property type="entry name" value="matE"/>
    <property type="match status" value="1"/>
</dbReference>
<evidence type="ECO:0000256" key="12">
    <source>
        <dbReference type="ARBA" id="ARBA00031636"/>
    </source>
</evidence>
<name>A0A923LWQ9_9FIRM</name>
<dbReference type="EMBL" id="JACOPL010000020">
    <property type="protein sequence ID" value="MBC5726579.1"/>
    <property type="molecule type" value="Genomic_DNA"/>
</dbReference>
<comment type="function">
    <text evidence="1">Multidrug efflux pump.</text>
</comment>
<protein>
    <recommendedName>
        <fullName evidence="4">Probable multidrug resistance protein NorM</fullName>
    </recommendedName>
    <alternativeName>
        <fullName evidence="12">Multidrug-efflux transporter</fullName>
    </alternativeName>
</protein>
<feature type="transmembrane region" description="Helical" evidence="14">
    <location>
        <begin position="289"/>
        <end position="309"/>
    </location>
</feature>
<dbReference type="GO" id="GO:0005886">
    <property type="term" value="C:plasma membrane"/>
    <property type="evidence" value="ECO:0007669"/>
    <property type="project" value="UniProtKB-SubCell"/>
</dbReference>
<evidence type="ECO:0000256" key="11">
    <source>
        <dbReference type="ARBA" id="ARBA00023136"/>
    </source>
</evidence>
<comment type="caution">
    <text evidence="15">The sequence shown here is derived from an EMBL/GenBank/DDBJ whole genome shotgun (WGS) entry which is preliminary data.</text>
</comment>
<dbReference type="Pfam" id="PF01554">
    <property type="entry name" value="MatE"/>
    <property type="match status" value="2"/>
</dbReference>
<keyword evidence="7" id="KW-1003">Cell membrane</keyword>
<feature type="transmembrane region" description="Helical" evidence="14">
    <location>
        <begin position="75"/>
        <end position="105"/>
    </location>
</feature>
<feature type="transmembrane region" description="Helical" evidence="14">
    <location>
        <begin position="347"/>
        <end position="368"/>
    </location>
</feature>
<dbReference type="AlphaFoldDB" id="A0A923LWQ9"/>
<dbReference type="GO" id="GO:0006811">
    <property type="term" value="P:monoatomic ion transport"/>
    <property type="evidence" value="ECO:0007669"/>
    <property type="project" value="UniProtKB-KW"/>
</dbReference>
<comment type="subcellular location">
    <subcellularLocation>
        <location evidence="2">Cell membrane</location>
        <topology evidence="2">Multi-pass membrane protein</topology>
    </subcellularLocation>
</comment>
<keyword evidence="11 14" id="KW-0472">Membrane</keyword>
<evidence type="ECO:0000256" key="7">
    <source>
        <dbReference type="ARBA" id="ARBA00022475"/>
    </source>
</evidence>
<feature type="region of interest" description="Disordered" evidence="13">
    <location>
        <begin position="1"/>
        <end position="25"/>
    </location>
</feature>
<evidence type="ECO:0000256" key="8">
    <source>
        <dbReference type="ARBA" id="ARBA00022692"/>
    </source>
</evidence>
<dbReference type="GO" id="GO:0015297">
    <property type="term" value="F:antiporter activity"/>
    <property type="evidence" value="ECO:0007669"/>
    <property type="project" value="UniProtKB-KW"/>
</dbReference>
<feature type="transmembrane region" description="Helical" evidence="14">
    <location>
        <begin position="192"/>
        <end position="216"/>
    </location>
</feature>
<keyword evidence="8 14" id="KW-0812">Transmembrane</keyword>
<keyword evidence="9 14" id="KW-1133">Transmembrane helix</keyword>
<evidence type="ECO:0000256" key="3">
    <source>
        <dbReference type="ARBA" id="ARBA00010199"/>
    </source>
</evidence>
<accession>A0A923LWQ9</accession>
<feature type="transmembrane region" description="Helical" evidence="14">
    <location>
        <begin position="159"/>
        <end position="180"/>
    </location>
</feature>
<feature type="transmembrane region" description="Helical" evidence="14">
    <location>
        <begin position="388"/>
        <end position="406"/>
    </location>
</feature>
<evidence type="ECO:0000256" key="13">
    <source>
        <dbReference type="SAM" id="MobiDB-lite"/>
    </source>
</evidence>
<feature type="transmembrane region" description="Helical" evidence="14">
    <location>
        <begin position="315"/>
        <end position="335"/>
    </location>
</feature>
<evidence type="ECO:0000313" key="15">
    <source>
        <dbReference type="EMBL" id="MBC5726579.1"/>
    </source>
</evidence>
<feature type="transmembrane region" description="Helical" evidence="14">
    <location>
        <begin position="228"/>
        <end position="248"/>
    </location>
</feature>
<evidence type="ECO:0000256" key="6">
    <source>
        <dbReference type="ARBA" id="ARBA00022449"/>
    </source>
</evidence>
<proteinExistence type="inferred from homology"/>
<evidence type="ECO:0000256" key="5">
    <source>
        <dbReference type="ARBA" id="ARBA00022448"/>
    </source>
</evidence>
<organism evidence="15 16">
    <name type="scientific">Agathobaculum faecis</name>
    <dbReference type="NCBI Taxonomy" id="2763013"/>
    <lineage>
        <taxon>Bacteria</taxon>
        <taxon>Bacillati</taxon>
        <taxon>Bacillota</taxon>
        <taxon>Clostridia</taxon>
        <taxon>Eubacteriales</taxon>
        <taxon>Butyricicoccaceae</taxon>
        <taxon>Agathobaculum</taxon>
    </lineage>
</organism>
<gene>
    <name evidence="15" type="ORF">H8S45_14080</name>
</gene>
<evidence type="ECO:0000256" key="10">
    <source>
        <dbReference type="ARBA" id="ARBA00023065"/>
    </source>
</evidence>
<keyword evidence="6" id="KW-0050">Antiport</keyword>
<keyword evidence="5" id="KW-0813">Transport</keyword>
<feature type="transmembrane region" description="Helical" evidence="14">
    <location>
        <begin position="446"/>
        <end position="467"/>
    </location>
</feature>
<reference evidence="15" key="1">
    <citation type="submission" date="2020-08" db="EMBL/GenBank/DDBJ databases">
        <title>Genome public.</title>
        <authorList>
            <person name="Liu C."/>
            <person name="Sun Q."/>
        </authorList>
    </citation>
    <scope>NUCLEOTIDE SEQUENCE</scope>
    <source>
        <strain evidence="15">NSJ-28</strain>
    </source>
</reference>
<evidence type="ECO:0000256" key="9">
    <source>
        <dbReference type="ARBA" id="ARBA00022989"/>
    </source>
</evidence>
<feature type="transmembrane region" description="Helical" evidence="14">
    <location>
        <begin position="35"/>
        <end position="55"/>
    </location>
</feature>
<sequence length="489" mass="52867">MAAFPQKSPLEEKGGTMKTTENVSNKMGSVPMNRLVFTMGVPMILSMVLQAFYNIVDSYFVSCMTDPAVPNLGDYAVNALTLAFPIQMLIVAIGVGTGVGTNALLSRNLGEGNREKSSRISGNSIFLSCCTYAVFLLFGLLGVGVYIRSQTSDALVIELASSYLRICSVLSFGCVVYMIYEKLLQATGCTMLATIAQMSGVVVNIILDPIMIFGWFGCPAMGVDGAAYATVIGQFVSLMLGFLFHTAANRKYFDTSLRYLAPQRSIIQEIYKIGIPAIIMQALMSFMTYGVNIVLGSLSTAAVTAYGIYYKIQQFVFFAAFGMNNAMIPIISYNFGRRDKMRVDSGIRYGMLYTLVILGAGAVALQVFAHQLIGIFAVSEEARQLCIYAIRIITPGYLFAGANIAFQGILQAFGCGVQSLLLSLIRLIVVALPLAWLLTRLPNAELLVWSAFPIAEGAALVCALVLMRRVGRRVAAFLASGAEQTAAME</sequence>
<dbReference type="InterPro" id="IPR048279">
    <property type="entry name" value="MdtK-like"/>
</dbReference>
<feature type="transmembrane region" description="Helical" evidence="14">
    <location>
        <begin position="413"/>
        <end position="434"/>
    </location>
</feature>
<keyword evidence="16" id="KW-1185">Reference proteome</keyword>
<evidence type="ECO:0000256" key="4">
    <source>
        <dbReference type="ARBA" id="ARBA00020268"/>
    </source>
</evidence>
<comment type="similarity">
    <text evidence="3">Belongs to the multi antimicrobial extrusion (MATE) (TC 2.A.66.1) family.</text>
</comment>
<evidence type="ECO:0000313" key="16">
    <source>
        <dbReference type="Proteomes" id="UP000606499"/>
    </source>
</evidence>
<dbReference type="PANTHER" id="PTHR43298:SF2">
    <property type="entry name" value="FMN_FAD EXPORTER YEEO-RELATED"/>
    <property type="match status" value="1"/>
</dbReference>
<dbReference type="Proteomes" id="UP000606499">
    <property type="component" value="Unassembled WGS sequence"/>
</dbReference>
<dbReference type="GO" id="GO:0042910">
    <property type="term" value="F:xenobiotic transmembrane transporter activity"/>
    <property type="evidence" value="ECO:0007669"/>
    <property type="project" value="InterPro"/>
</dbReference>
<dbReference type="PANTHER" id="PTHR43298">
    <property type="entry name" value="MULTIDRUG RESISTANCE PROTEIN NORM-RELATED"/>
    <property type="match status" value="1"/>
</dbReference>